<dbReference type="EMBL" id="CAMPGE010024967">
    <property type="protein sequence ID" value="CAI2382772.1"/>
    <property type="molecule type" value="Genomic_DNA"/>
</dbReference>
<dbReference type="AlphaFoldDB" id="A0AAD1Y4J5"/>
<sequence length="43" mass="4941">MYLGCRVDLCTHEVGCFADNNSCWLCQCYSNFNSEEPLCLSRD</sequence>
<accession>A0AAD1Y4J5</accession>
<evidence type="ECO:0000313" key="1">
    <source>
        <dbReference type="EMBL" id="CAI2382772.1"/>
    </source>
</evidence>
<name>A0AAD1Y4J5_EUPCR</name>
<protein>
    <submittedName>
        <fullName evidence="1">Uncharacterized protein</fullName>
    </submittedName>
</protein>
<gene>
    <name evidence="1" type="ORF">ECRASSUSDP1_LOCUS24258</name>
</gene>
<evidence type="ECO:0000313" key="2">
    <source>
        <dbReference type="Proteomes" id="UP001295684"/>
    </source>
</evidence>
<comment type="caution">
    <text evidence="1">The sequence shown here is derived from an EMBL/GenBank/DDBJ whole genome shotgun (WGS) entry which is preliminary data.</text>
</comment>
<organism evidence="1 2">
    <name type="scientific">Euplotes crassus</name>
    <dbReference type="NCBI Taxonomy" id="5936"/>
    <lineage>
        <taxon>Eukaryota</taxon>
        <taxon>Sar</taxon>
        <taxon>Alveolata</taxon>
        <taxon>Ciliophora</taxon>
        <taxon>Intramacronucleata</taxon>
        <taxon>Spirotrichea</taxon>
        <taxon>Hypotrichia</taxon>
        <taxon>Euplotida</taxon>
        <taxon>Euplotidae</taxon>
        <taxon>Moneuplotes</taxon>
    </lineage>
</organism>
<reference evidence="1" key="1">
    <citation type="submission" date="2023-07" db="EMBL/GenBank/DDBJ databases">
        <authorList>
            <consortium name="AG Swart"/>
            <person name="Singh M."/>
            <person name="Singh A."/>
            <person name="Seah K."/>
            <person name="Emmerich C."/>
        </authorList>
    </citation>
    <scope>NUCLEOTIDE SEQUENCE</scope>
    <source>
        <strain evidence="1">DP1</strain>
    </source>
</reference>
<keyword evidence="2" id="KW-1185">Reference proteome</keyword>
<dbReference type="Proteomes" id="UP001295684">
    <property type="component" value="Unassembled WGS sequence"/>
</dbReference>
<proteinExistence type="predicted"/>